<comment type="caution">
    <text evidence="3">The sequence shown here is derived from an EMBL/GenBank/DDBJ whole genome shotgun (WGS) entry which is preliminary data.</text>
</comment>
<sequence length="546" mass="58866">MPDRRTTLLLVVAAVPPAVEVGLLVWLNLQAAEGLAPQASAVWPYDSYHDLRWLLVYHSSWAGFVVEFLVVAVLRVVLSVALIALAWPVGTHRPSWGWLFQRNTVVTLLAALIIAPWAALSVAAAGVALSWYLLASLLPLLVLAPFLQRAVVVADWWRGLPSIELTGWTSLNFVLLTVAGAATSSGVGWWAVPIAALAGVANGLLWKRTVSAALLPRRILLYRVPVAPLAVVLVMVSPVVAQGVIGVNAGTRGEWRPPVLSQSLPADIDRAVIVLAGYASHYNGQPAADPFVERFSYRGLDGQGRPLPYEPQATQQALGTSADLLSAHVDALHRRTGRRIVLLGQSEGAMVARTYLAKRPRSPVDTVLLFSPLVRAGRTYYPPPDQQTGWGVAAGWLLRGIFGLANLTKPVKDDPDGPFVRSILDNAPFYRNQTLCPVPGVVMVAFVPTVTAAESPPGEYADIPVFQLPAFHGGIIGRAVAQRRLVEILRGVAVEDRRAEYAPLQRLAAAWQAPPLALSLNPVWRDPTGPDPARTGKVCETSRSPR</sequence>
<keyword evidence="4" id="KW-1185">Reference proteome</keyword>
<dbReference type="Proteomes" id="UP000823521">
    <property type="component" value="Unassembled WGS sequence"/>
</dbReference>
<protein>
    <recommendedName>
        <fullName evidence="5">Alpha/beta hydrolase family protein</fullName>
    </recommendedName>
</protein>
<accession>A0ABS3VRK3</accession>
<feature type="transmembrane region" description="Helical" evidence="2">
    <location>
        <begin position="131"/>
        <end position="153"/>
    </location>
</feature>
<dbReference type="Gene3D" id="3.40.50.1820">
    <property type="entry name" value="alpha/beta hydrolase"/>
    <property type="match status" value="1"/>
</dbReference>
<keyword evidence="2" id="KW-0812">Transmembrane</keyword>
<evidence type="ECO:0000256" key="2">
    <source>
        <dbReference type="SAM" id="Phobius"/>
    </source>
</evidence>
<keyword evidence="2" id="KW-0472">Membrane</keyword>
<feature type="region of interest" description="Disordered" evidence="1">
    <location>
        <begin position="522"/>
        <end position="546"/>
    </location>
</feature>
<dbReference type="InterPro" id="IPR029058">
    <property type="entry name" value="AB_hydrolase_fold"/>
</dbReference>
<proteinExistence type="predicted"/>
<dbReference type="SUPFAM" id="SSF53474">
    <property type="entry name" value="alpha/beta-Hydrolases"/>
    <property type="match status" value="1"/>
</dbReference>
<gene>
    <name evidence="3" type="ORF">GSF22_14280</name>
</gene>
<dbReference type="EMBL" id="WVUH01000106">
    <property type="protein sequence ID" value="MBO4207166.1"/>
    <property type="molecule type" value="Genomic_DNA"/>
</dbReference>
<reference evidence="3 4" key="1">
    <citation type="submission" date="2019-12" db="EMBL/GenBank/DDBJ databases">
        <title>Whole genome sequencing of endophytic Actinobacterium Micromonospora sp. MPMI6T.</title>
        <authorList>
            <person name="Evv R."/>
            <person name="Podile A.R."/>
        </authorList>
    </citation>
    <scope>NUCLEOTIDE SEQUENCE [LARGE SCALE GENOMIC DNA]</scope>
    <source>
        <strain evidence="3 4">MPMI6</strain>
    </source>
</reference>
<feature type="transmembrane region" description="Helical" evidence="2">
    <location>
        <begin position="219"/>
        <end position="241"/>
    </location>
</feature>
<evidence type="ECO:0008006" key="5">
    <source>
        <dbReference type="Google" id="ProtNLM"/>
    </source>
</evidence>
<feature type="transmembrane region" description="Helical" evidence="2">
    <location>
        <begin position="188"/>
        <end position="207"/>
    </location>
</feature>
<feature type="transmembrane region" description="Helical" evidence="2">
    <location>
        <begin position="165"/>
        <end position="182"/>
    </location>
</feature>
<feature type="transmembrane region" description="Helical" evidence="2">
    <location>
        <begin position="105"/>
        <end position="125"/>
    </location>
</feature>
<feature type="transmembrane region" description="Helical" evidence="2">
    <location>
        <begin position="61"/>
        <end position="85"/>
    </location>
</feature>
<name>A0ABS3VRK3_MICEH</name>
<keyword evidence="2" id="KW-1133">Transmembrane helix</keyword>
<feature type="transmembrane region" description="Helical" evidence="2">
    <location>
        <begin position="7"/>
        <end position="27"/>
    </location>
</feature>
<evidence type="ECO:0000313" key="3">
    <source>
        <dbReference type="EMBL" id="MBO4207166.1"/>
    </source>
</evidence>
<evidence type="ECO:0000256" key="1">
    <source>
        <dbReference type="SAM" id="MobiDB-lite"/>
    </source>
</evidence>
<organism evidence="3 4">
    <name type="scientific">Micromonospora echinofusca</name>
    <dbReference type="NCBI Taxonomy" id="47858"/>
    <lineage>
        <taxon>Bacteria</taxon>
        <taxon>Bacillati</taxon>
        <taxon>Actinomycetota</taxon>
        <taxon>Actinomycetes</taxon>
        <taxon>Micromonosporales</taxon>
        <taxon>Micromonosporaceae</taxon>
        <taxon>Micromonospora</taxon>
    </lineage>
</organism>
<evidence type="ECO:0000313" key="4">
    <source>
        <dbReference type="Proteomes" id="UP000823521"/>
    </source>
</evidence>